<proteinExistence type="predicted"/>
<evidence type="ECO:0000256" key="1">
    <source>
        <dbReference type="SAM" id="MobiDB-lite"/>
    </source>
</evidence>
<dbReference type="EMBL" id="ML996089">
    <property type="protein sequence ID" value="KAF2150840.1"/>
    <property type="molecule type" value="Genomic_DNA"/>
</dbReference>
<sequence>MTSYRRERRPPGTEEYFRQNPRPPVTSIHMLHIQWKLFGLLSECIEIAQDARDPSSICRPYTATDPLVNWPATAPPVASLTVEVDDPINAEEYFLDQHLAHAGQSSEWVRVPPPIEDKTMRARGTRPFWGDDDKGNVLAKCCGESRPRIPPKLTVTSSCFPFVTIDDYVTAVHPWLQTLKNVILYGKEVLNDSKPFPVDTPLYVMLLRPQTIDNPLDVRCPGGVGENRTPYTNARDLLLGDWLRMGYWSRSDTCVSSL</sequence>
<keyword evidence="3" id="KW-1185">Reference proteome</keyword>
<reference evidence="2" key="1">
    <citation type="journal article" date="2020" name="Stud. Mycol.">
        <title>101 Dothideomycetes genomes: a test case for predicting lifestyles and emergence of pathogens.</title>
        <authorList>
            <person name="Haridas S."/>
            <person name="Albert R."/>
            <person name="Binder M."/>
            <person name="Bloem J."/>
            <person name="Labutti K."/>
            <person name="Salamov A."/>
            <person name="Andreopoulos B."/>
            <person name="Baker S."/>
            <person name="Barry K."/>
            <person name="Bills G."/>
            <person name="Bluhm B."/>
            <person name="Cannon C."/>
            <person name="Castanera R."/>
            <person name="Culley D."/>
            <person name="Daum C."/>
            <person name="Ezra D."/>
            <person name="Gonzalez J."/>
            <person name="Henrissat B."/>
            <person name="Kuo A."/>
            <person name="Liang C."/>
            <person name="Lipzen A."/>
            <person name="Lutzoni F."/>
            <person name="Magnuson J."/>
            <person name="Mondo S."/>
            <person name="Nolan M."/>
            <person name="Ohm R."/>
            <person name="Pangilinan J."/>
            <person name="Park H.-J."/>
            <person name="Ramirez L."/>
            <person name="Alfaro M."/>
            <person name="Sun H."/>
            <person name="Tritt A."/>
            <person name="Yoshinaga Y."/>
            <person name="Zwiers L.-H."/>
            <person name="Turgeon B."/>
            <person name="Goodwin S."/>
            <person name="Spatafora J."/>
            <person name="Crous P."/>
            <person name="Grigoriev I."/>
        </authorList>
    </citation>
    <scope>NUCLEOTIDE SEQUENCE</scope>
    <source>
        <strain evidence="2">CBS 260.36</strain>
    </source>
</reference>
<dbReference type="OrthoDB" id="3944545at2759"/>
<gene>
    <name evidence="2" type="ORF">K461DRAFT_183673</name>
</gene>
<comment type="caution">
    <text evidence="2">The sequence shown here is derived from an EMBL/GenBank/DDBJ whole genome shotgun (WGS) entry which is preliminary data.</text>
</comment>
<organism evidence="2 3">
    <name type="scientific">Myriangium duriaei CBS 260.36</name>
    <dbReference type="NCBI Taxonomy" id="1168546"/>
    <lineage>
        <taxon>Eukaryota</taxon>
        <taxon>Fungi</taxon>
        <taxon>Dikarya</taxon>
        <taxon>Ascomycota</taxon>
        <taxon>Pezizomycotina</taxon>
        <taxon>Dothideomycetes</taxon>
        <taxon>Dothideomycetidae</taxon>
        <taxon>Myriangiales</taxon>
        <taxon>Myriangiaceae</taxon>
        <taxon>Myriangium</taxon>
    </lineage>
</organism>
<feature type="region of interest" description="Disordered" evidence="1">
    <location>
        <begin position="1"/>
        <end position="21"/>
    </location>
</feature>
<dbReference type="AlphaFoldDB" id="A0A9P4ME75"/>
<name>A0A9P4ME75_9PEZI</name>
<accession>A0A9P4ME75</accession>
<evidence type="ECO:0000313" key="2">
    <source>
        <dbReference type="EMBL" id="KAF2150840.1"/>
    </source>
</evidence>
<dbReference type="Proteomes" id="UP000799439">
    <property type="component" value="Unassembled WGS sequence"/>
</dbReference>
<evidence type="ECO:0000313" key="3">
    <source>
        <dbReference type="Proteomes" id="UP000799439"/>
    </source>
</evidence>
<protein>
    <submittedName>
        <fullName evidence="2">Uncharacterized protein</fullName>
    </submittedName>
</protein>